<dbReference type="GO" id="GO:0047536">
    <property type="term" value="F:2-aminoadipate transaminase activity"/>
    <property type="evidence" value="ECO:0007669"/>
    <property type="project" value="TreeGrafter"/>
</dbReference>
<feature type="domain" description="Aminotransferase class I/classII large" evidence="1">
    <location>
        <begin position="69"/>
        <end position="457"/>
    </location>
</feature>
<dbReference type="Gene3D" id="3.40.640.10">
    <property type="entry name" value="Type I PLP-dependent aspartate aminotransferase-like (Major domain)"/>
    <property type="match status" value="1"/>
</dbReference>
<dbReference type="SUPFAM" id="SSF53383">
    <property type="entry name" value="PLP-dependent transferases"/>
    <property type="match status" value="1"/>
</dbReference>
<evidence type="ECO:0000259" key="1">
    <source>
        <dbReference type="Pfam" id="PF00155"/>
    </source>
</evidence>
<dbReference type="InterPro" id="IPR015424">
    <property type="entry name" value="PyrdxlP-dep_Trfase"/>
</dbReference>
<organism evidence="2 3">
    <name type="scientific">Pyrenophora tritici-repentis</name>
    <dbReference type="NCBI Taxonomy" id="45151"/>
    <lineage>
        <taxon>Eukaryota</taxon>
        <taxon>Fungi</taxon>
        <taxon>Dikarya</taxon>
        <taxon>Ascomycota</taxon>
        <taxon>Pezizomycotina</taxon>
        <taxon>Dothideomycetes</taxon>
        <taxon>Pleosporomycetidae</taxon>
        <taxon>Pleosporales</taxon>
        <taxon>Pleosporineae</taxon>
        <taxon>Pleosporaceae</taxon>
        <taxon>Pyrenophora</taxon>
    </lineage>
</organism>
<dbReference type="CDD" id="cd00609">
    <property type="entry name" value="AAT_like"/>
    <property type="match status" value="1"/>
</dbReference>
<evidence type="ECO:0000313" key="2">
    <source>
        <dbReference type="EMBL" id="KAI1516590.1"/>
    </source>
</evidence>
<dbReference type="AlphaFoldDB" id="A0A922NII4"/>
<dbReference type="FunFam" id="3.40.640.10:FF:000080">
    <property type="entry name" value="Aminotransferase, putative"/>
    <property type="match status" value="1"/>
</dbReference>
<dbReference type="Pfam" id="PF00155">
    <property type="entry name" value="Aminotran_1_2"/>
    <property type="match status" value="1"/>
</dbReference>
<dbReference type="InterPro" id="IPR015422">
    <property type="entry name" value="PyrdxlP-dep_Trfase_small"/>
</dbReference>
<dbReference type="EMBL" id="NRDI02000005">
    <property type="protein sequence ID" value="KAI1516590.1"/>
    <property type="molecule type" value="Genomic_DNA"/>
</dbReference>
<dbReference type="InterPro" id="IPR004839">
    <property type="entry name" value="Aminotransferase_I/II_large"/>
</dbReference>
<keyword evidence="3" id="KW-1185">Reference proteome</keyword>
<dbReference type="PANTHER" id="PTHR42858">
    <property type="entry name" value="AMINOTRANSFERASE"/>
    <property type="match status" value="1"/>
</dbReference>
<dbReference type="PANTHER" id="PTHR42858:SF1">
    <property type="entry name" value="LD15494P"/>
    <property type="match status" value="1"/>
</dbReference>
<reference evidence="3" key="1">
    <citation type="journal article" date="2022" name="Microb. Genom.">
        <title>A global pangenome for the wheat fungal pathogen Pyrenophora tritici-repentis and prediction of effector protein structural homology.</title>
        <authorList>
            <person name="Moolhuijzen P.M."/>
            <person name="See P.T."/>
            <person name="Shi G."/>
            <person name="Powell H.R."/>
            <person name="Cockram J."/>
            <person name="Jorgensen L.N."/>
            <person name="Benslimane H."/>
            <person name="Strelkov S.E."/>
            <person name="Turner J."/>
            <person name="Liu Z."/>
            <person name="Moffat C.S."/>
        </authorList>
    </citation>
    <scope>NUCLEOTIDE SEQUENCE [LARGE SCALE GENOMIC DNA]</scope>
</reference>
<dbReference type="Proteomes" id="UP000249757">
    <property type="component" value="Unassembled WGS sequence"/>
</dbReference>
<gene>
    <name evidence="2" type="ORF">Ptr86124_005127</name>
</gene>
<keyword evidence="2" id="KW-0808">Transferase</keyword>
<dbReference type="InterPro" id="IPR015421">
    <property type="entry name" value="PyrdxlP-dep_Trfase_major"/>
</dbReference>
<proteinExistence type="predicted"/>
<keyword evidence="2" id="KW-0032">Aminotransferase</keyword>
<protein>
    <submittedName>
        <fullName evidence="2">Aminotransferase</fullName>
    </submittedName>
</protein>
<evidence type="ECO:0000313" key="3">
    <source>
        <dbReference type="Proteomes" id="UP000249757"/>
    </source>
</evidence>
<comment type="caution">
    <text evidence="2">The sequence shown here is derived from an EMBL/GenBank/DDBJ whole genome shotgun (WGS) entry which is preliminary data.</text>
</comment>
<accession>A0A922NII4</accession>
<dbReference type="GO" id="GO:0030170">
    <property type="term" value="F:pyridoxal phosphate binding"/>
    <property type="evidence" value="ECO:0007669"/>
    <property type="project" value="InterPro"/>
</dbReference>
<name>A0A922NII4_9PLEO</name>
<sequence>MGGGGESIANQILKTFALPDVVGSATSSKKLINLLRGWPNLALLPIPLLDKAAHNVLQQRPVAYPALCYGPDAGDPRLRKNMAQWLSNFYQPADPVSEERICITGGASQNLACLLQDFTDPLYTRNVWIVAPAYMLAFRIFEDAGFHKKLRAVPEDDQGIDMDYLRRQIKISEDEAKTANNNEPQFKPTRPWNKIYKHVIYAVPAFSNPSSKTMSLKRREELVLLAREYDALIITDDVYDFLQWPSSLSPSVLSIEEASLPRIVDIDRYLDGGAERHGADGFGNSVSNGSFSKIFAPGLRTGWCEGTPKMAYAVSQTGSSRSGGSPSQLTACCVAETLETGELQRHVYDTLQPAYGRRYRIMVEAISKYLIPLGVRIPQSDRKVVGGYFIWLTLPSPLEGAAVAQRAKEDANLAVAQGEMFEVPGDTKYTGTCFNNDVRVCFAWEEEEMLAEGIERLATIISSMLNEEASGGKAKHGAAAQVGDAKDLW</sequence>
<dbReference type="Gene3D" id="3.90.1150.10">
    <property type="entry name" value="Aspartate Aminotransferase, domain 1"/>
    <property type="match status" value="1"/>
</dbReference>